<organism evidence="1 2">
    <name type="scientific">Haloarcula nitratireducens</name>
    <dbReference type="NCBI Taxonomy" id="2487749"/>
    <lineage>
        <taxon>Archaea</taxon>
        <taxon>Methanobacteriati</taxon>
        <taxon>Methanobacteriota</taxon>
        <taxon>Stenosarchaea group</taxon>
        <taxon>Halobacteria</taxon>
        <taxon>Halobacteriales</taxon>
        <taxon>Haloarculaceae</taxon>
        <taxon>Haloarcula</taxon>
    </lineage>
</organism>
<dbReference type="SUPFAM" id="SSF89733">
    <property type="entry name" value="L-sulfolactate dehydrogenase-like"/>
    <property type="match status" value="1"/>
</dbReference>
<gene>
    <name evidence="1" type="ORF">EGH23_19610</name>
</gene>
<dbReference type="InterPro" id="IPR036111">
    <property type="entry name" value="Mal/L-sulfo/L-lacto_DH-like_sf"/>
</dbReference>
<dbReference type="EMBL" id="RKLT01000014">
    <property type="protein sequence ID" value="MBX0297088.1"/>
    <property type="molecule type" value="Genomic_DNA"/>
</dbReference>
<protein>
    <submittedName>
        <fullName evidence="1">Uncharacterized protein</fullName>
    </submittedName>
</protein>
<evidence type="ECO:0000313" key="2">
    <source>
        <dbReference type="Proteomes" id="UP001430455"/>
    </source>
</evidence>
<dbReference type="GO" id="GO:0016491">
    <property type="term" value="F:oxidoreductase activity"/>
    <property type="evidence" value="ECO:0007669"/>
    <property type="project" value="InterPro"/>
</dbReference>
<dbReference type="Proteomes" id="UP001430455">
    <property type="component" value="Unassembled WGS sequence"/>
</dbReference>
<dbReference type="AlphaFoldDB" id="A0AAW4PHI1"/>
<sequence>MLLSIREVPQLAGQCFSAAGLPDGTARANADAIRWTEAYRGSGLTTLHRLLDELSEWNRAALSLSDRASMITMVDSGGQPSLVSSEAALNLSCSQAHRHGIGITYASISSDDESLPAIGHTAYRAAERGYVPIVLYVDTEKGAGTIVGTPGDPKPLLAERKLDEPSVGYVKILNAIESGLHQYRNYPLMQAFFDREEENRYSNAETRLLDRLLRRSMEPSARPLHTTESGFLTVCIDPLHPRYPNEVKGIVNQFVEDEAAEFTTVFRPSDVQERVGKMVNEGVEIKREIWEEIFEYSSGVLAPPFEGSREDAGFDLE</sequence>
<proteinExistence type="predicted"/>
<comment type="caution">
    <text evidence="1">The sequence shown here is derived from an EMBL/GenBank/DDBJ whole genome shotgun (WGS) entry which is preliminary data.</text>
</comment>
<accession>A0AAW4PHI1</accession>
<dbReference type="RefSeq" id="WP_220581679.1">
    <property type="nucleotide sequence ID" value="NZ_RKLT01000014.1"/>
</dbReference>
<reference evidence="1 2" key="1">
    <citation type="submission" date="2021-06" db="EMBL/GenBank/DDBJ databases">
        <title>Halomicroarcula sp. a new haloarchaeum isolated from saline soil.</title>
        <authorList>
            <person name="Duran-Viseras A."/>
            <person name="Sanchez-Porro C."/>
            <person name="Ventosa A."/>
        </authorList>
    </citation>
    <scope>NUCLEOTIDE SEQUENCE [LARGE SCALE GENOMIC DNA]</scope>
    <source>
        <strain evidence="1 2">F27</strain>
    </source>
</reference>
<keyword evidence="2" id="KW-1185">Reference proteome</keyword>
<evidence type="ECO:0000313" key="1">
    <source>
        <dbReference type="EMBL" id="MBX0297088.1"/>
    </source>
</evidence>
<name>A0AAW4PHI1_9EURY</name>